<dbReference type="InterPro" id="IPR042099">
    <property type="entry name" value="ANL_N_sf"/>
</dbReference>
<keyword evidence="2" id="KW-0436">Ligase</keyword>
<keyword evidence="4" id="KW-0067">ATP-binding</keyword>
<dbReference type="Proteomes" id="UP000094389">
    <property type="component" value="Unassembled WGS sequence"/>
</dbReference>
<proteinExistence type="inferred from homology"/>
<dbReference type="GO" id="GO:0005524">
    <property type="term" value="F:ATP binding"/>
    <property type="evidence" value="ECO:0007669"/>
    <property type="project" value="UniProtKB-KW"/>
</dbReference>
<evidence type="ECO:0000256" key="2">
    <source>
        <dbReference type="ARBA" id="ARBA00022598"/>
    </source>
</evidence>
<feature type="domain" description="AMP-dependent synthetase/ligase" evidence="6">
    <location>
        <begin position="87"/>
        <end position="517"/>
    </location>
</feature>
<dbReference type="EMBL" id="KV453948">
    <property type="protein sequence ID" value="ODV70918.1"/>
    <property type="molecule type" value="Genomic_DNA"/>
</dbReference>
<sequence length="697" mass="77643">MARLVNVPIGEARKGETAPRVNGDLKNKEPIKRPLGLKCNTVYEFLTEVFERGGNRKCMGFRDVIDIHKEKKMVKKVVDGEEVEVEKTWFYYELSGYKYQTYKEVFELAHEYGRGLVKLGLKPGNTDKLHIFAATSHKWMKTFMAAQTQAIAVVTAYDTLGEKGLTHSLVQTESAAIFTDNSLLLNLVKPLQSATNVKFVIHSEKIDPKDKRQNGELYANAKKGYDEILKVRPDIKIVSYDEVVAMGKEAKDIQTTLPKPSDLSCIMYTSGSTGDPKGVVLRHDNIVAGIAGVSFIANRNWILESDRIIAFLPLAHIFELAFELIAFYWGGIIGYGTVKTLSDVSMRNCVGDMKEFKPTIMVGVAAVWETIKKGILSQLAKQPPFTQKLFWAAYHYKSKSWKIPGSTYLIDHVIFKKVKAATGGCLRYILNGGSPLSQDTQLFITNLLAPMLIGYGLTETVANTTVVSPGAFEIGVQGALSGSIQVKLVDVEEAGYKAENNQGEIWIKGYPVMPEYFKNEEETKAAFNSEGWFMSGDIGEWTSTGQLKIIDRKKNLVKTLNGEYIALEKLESVYRSNHYVANICCYADNLHAKPIAIVVPNEGAIRQLALENKFISKESDDLHNVLRNAKFVGKVHKSMVETAKSQGLIGIEIIAGLVFVDEEWTPQNGFVTSAQKLQRKKILEASKKEVDDLYASV</sequence>
<reference evidence="7 8" key="1">
    <citation type="journal article" date="2016" name="Proc. Natl. Acad. Sci. U.S.A.">
        <title>Comparative genomics of biotechnologically important yeasts.</title>
        <authorList>
            <person name="Riley R."/>
            <person name="Haridas S."/>
            <person name="Wolfe K.H."/>
            <person name="Lopes M.R."/>
            <person name="Hittinger C.T."/>
            <person name="Goeker M."/>
            <person name="Salamov A.A."/>
            <person name="Wisecaver J.H."/>
            <person name="Long T.M."/>
            <person name="Calvey C.H."/>
            <person name="Aerts A.L."/>
            <person name="Barry K.W."/>
            <person name="Choi C."/>
            <person name="Clum A."/>
            <person name="Coughlan A.Y."/>
            <person name="Deshpande S."/>
            <person name="Douglass A.P."/>
            <person name="Hanson S.J."/>
            <person name="Klenk H.-P."/>
            <person name="LaButti K.M."/>
            <person name="Lapidus A."/>
            <person name="Lindquist E.A."/>
            <person name="Lipzen A.M."/>
            <person name="Meier-Kolthoff J.P."/>
            <person name="Ohm R.A."/>
            <person name="Otillar R.P."/>
            <person name="Pangilinan J.L."/>
            <person name="Peng Y."/>
            <person name="Rokas A."/>
            <person name="Rosa C.A."/>
            <person name="Scheuner C."/>
            <person name="Sibirny A.A."/>
            <person name="Slot J.C."/>
            <person name="Stielow J.B."/>
            <person name="Sun H."/>
            <person name="Kurtzman C.P."/>
            <person name="Blackwell M."/>
            <person name="Grigoriev I.V."/>
            <person name="Jeffries T.W."/>
        </authorList>
    </citation>
    <scope>NUCLEOTIDE SEQUENCE [LARGE SCALE GENOMIC DNA]</scope>
    <source>
        <strain evidence="8">ATCC 18201 / CBS 1600 / BCRC 20928 / JCM 3617 / NBRC 0987 / NRRL Y-1542</strain>
    </source>
</reference>
<dbReference type="OMA" id="RWEPVFH"/>
<comment type="similarity">
    <text evidence="1">Belongs to the ATP-dependent AMP-binding enzyme family.</text>
</comment>
<accession>A0A1E4RUK7</accession>
<dbReference type="PANTHER" id="PTHR43272">
    <property type="entry name" value="LONG-CHAIN-FATTY-ACID--COA LIGASE"/>
    <property type="match status" value="1"/>
</dbReference>
<gene>
    <name evidence="7" type="ORF">CYBJADRAFT_175654</name>
</gene>
<dbReference type="Pfam" id="PF00501">
    <property type="entry name" value="AMP-binding"/>
    <property type="match status" value="1"/>
</dbReference>
<dbReference type="GO" id="GO:0035336">
    <property type="term" value="P:long-chain fatty-acyl-CoA metabolic process"/>
    <property type="evidence" value="ECO:0007669"/>
    <property type="project" value="TreeGrafter"/>
</dbReference>
<dbReference type="RefSeq" id="XP_020067957.1">
    <property type="nucleotide sequence ID" value="XM_020216725.1"/>
</dbReference>
<dbReference type="AlphaFoldDB" id="A0A1E4RUK7"/>
<evidence type="ECO:0000256" key="4">
    <source>
        <dbReference type="ARBA" id="ARBA00022840"/>
    </source>
</evidence>
<evidence type="ECO:0000256" key="3">
    <source>
        <dbReference type="ARBA" id="ARBA00022741"/>
    </source>
</evidence>
<dbReference type="PROSITE" id="PS00455">
    <property type="entry name" value="AMP_BINDING"/>
    <property type="match status" value="1"/>
</dbReference>
<organism evidence="7 8">
    <name type="scientific">Cyberlindnera jadinii (strain ATCC 18201 / CBS 1600 / BCRC 20928 / JCM 3617 / NBRC 0987 / NRRL Y-1542)</name>
    <name type="common">Torula yeast</name>
    <name type="synonym">Candida utilis</name>
    <dbReference type="NCBI Taxonomy" id="983966"/>
    <lineage>
        <taxon>Eukaryota</taxon>
        <taxon>Fungi</taxon>
        <taxon>Dikarya</taxon>
        <taxon>Ascomycota</taxon>
        <taxon>Saccharomycotina</taxon>
        <taxon>Saccharomycetes</taxon>
        <taxon>Phaffomycetales</taxon>
        <taxon>Phaffomycetaceae</taxon>
        <taxon>Cyberlindnera</taxon>
    </lineage>
</organism>
<evidence type="ECO:0000313" key="7">
    <source>
        <dbReference type="EMBL" id="ODV70918.1"/>
    </source>
</evidence>
<keyword evidence="8" id="KW-1185">Reference proteome</keyword>
<dbReference type="GO" id="GO:0005886">
    <property type="term" value="C:plasma membrane"/>
    <property type="evidence" value="ECO:0007669"/>
    <property type="project" value="TreeGrafter"/>
</dbReference>
<evidence type="ECO:0000256" key="5">
    <source>
        <dbReference type="ARBA" id="ARBA00036813"/>
    </source>
</evidence>
<dbReference type="STRING" id="983966.A0A1E4RUK7"/>
<dbReference type="SUPFAM" id="SSF56801">
    <property type="entry name" value="Acetyl-CoA synthetase-like"/>
    <property type="match status" value="1"/>
</dbReference>
<name>A0A1E4RUK7_CYBJN</name>
<comment type="catalytic activity">
    <reaction evidence="5">
        <text>a long-chain fatty acid + ATP + CoA = a long-chain fatty acyl-CoA + AMP + diphosphate</text>
        <dbReference type="Rhea" id="RHEA:15421"/>
        <dbReference type="ChEBI" id="CHEBI:30616"/>
        <dbReference type="ChEBI" id="CHEBI:33019"/>
        <dbReference type="ChEBI" id="CHEBI:57287"/>
        <dbReference type="ChEBI" id="CHEBI:57560"/>
        <dbReference type="ChEBI" id="CHEBI:83139"/>
        <dbReference type="ChEBI" id="CHEBI:456215"/>
        <dbReference type="EC" id="6.2.1.3"/>
    </reaction>
</comment>
<dbReference type="InterPro" id="IPR000873">
    <property type="entry name" value="AMP-dep_synth/lig_dom"/>
</dbReference>
<evidence type="ECO:0000259" key="6">
    <source>
        <dbReference type="Pfam" id="PF00501"/>
    </source>
</evidence>
<evidence type="ECO:0000313" key="8">
    <source>
        <dbReference type="Proteomes" id="UP000094389"/>
    </source>
</evidence>
<dbReference type="PANTHER" id="PTHR43272:SF83">
    <property type="entry name" value="ACYL-COA SYNTHETASE LONG-CHAIN, ISOFORM J"/>
    <property type="match status" value="1"/>
</dbReference>
<dbReference type="GO" id="GO:0005783">
    <property type="term" value="C:endoplasmic reticulum"/>
    <property type="evidence" value="ECO:0007669"/>
    <property type="project" value="TreeGrafter"/>
</dbReference>
<dbReference type="Gene3D" id="3.40.50.12780">
    <property type="entry name" value="N-terminal domain of ligase-like"/>
    <property type="match status" value="1"/>
</dbReference>
<dbReference type="GeneID" id="30991121"/>
<dbReference type="GO" id="GO:0005811">
    <property type="term" value="C:lipid droplet"/>
    <property type="evidence" value="ECO:0007669"/>
    <property type="project" value="TreeGrafter"/>
</dbReference>
<evidence type="ECO:0000256" key="1">
    <source>
        <dbReference type="ARBA" id="ARBA00006432"/>
    </source>
</evidence>
<protein>
    <submittedName>
        <fullName evidence="7">Acetyl-CoA synthetase-like protein</fullName>
    </submittedName>
</protein>
<dbReference type="GO" id="GO:0004467">
    <property type="term" value="F:long-chain fatty acid-CoA ligase activity"/>
    <property type="evidence" value="ECO:0007669"/>
    <property type="project" value="UniProtKB-EC"/>
</dbReference>
<keyword evidence="3" id="KW-0547">Nucleotide-binding</keyword>
<dbReference type="OrthoDB" id="1700726at2759"/>
<dbReference type="InterPro" id="IPR020845">
    <property type="entry name" value="AMP-binding_CS"/>
</dbReference>